<accession>A0A972FTK6</accession>
<reference evidence="1" key="1">
    <citation type="submission" date="2020-02" db="EMBL/GenBank/DDBJ databases">
        <title>Flavobacterium sp. genome.</title>
        <authorList>
            <person name="Jung H.S."/>
            <person name="Baek J.H."/>
            <person name="Jeon C.O."/>
        </authorList>
    </citation>
    <scope>NUCLEOTIDE SEQUENCE</scope>
    <source>
        <strain evidence="1">SE-s28</strain>
    </source>
</reference>
<sequence>MKKIRVVLICLLLALVVFFSFYKSSKPNLEGNWQADTVTFDGKELFHSEPIEEMYGVRQTITIEGDSIILQNGSKKIVASLKISKIAGEKVWSAQLSSTEKALNGTFSLKINTVNFSSNESQIRVRLASDRMLMEFHRDVFINPPKPEFPRRGQV</sequence>
<gene>
    <name evidence="1" type="ORF">G6047_13615</name>
</gene>
<dbReference type="RefSeq" id="WP_169528167.1">
    <property type="nucleotide sequence ID" value="NZ_JAAMPU010000107.1"/>
</dbReference>
<evidence type="ECO:0000313" key="2">
    <source>
        <dbReference type="Proteomes" id="UP000712080"/>
    </source>
</evidence>
<evidence type="ECO:0000313" key="1">
    <source>
        <dbReference type="EMBL" id="NMH29074.1"/>
    </source>
</evidence>
<dbReference type="Proteomes" id="UP000712080">
    <property type="component" value="Unassembled WGS sequence"/>
</dbReference>
<dbReference type="EMBL" id="JAAMPU010000107">
    <property type="protein sequence ID" value="NMH29074.1"/>
    <property type="molecule type" value="Genomic_DNA"/>
</dbReference>
<comment type="caution">
    <text evidence="1">The sequence shown here is derived from an EMBL/GenBank/DDBJ whole genome shotgun (WGS) entry which is preliminary data.</text>
</comment>
<name>A0A972FTK6_9FLAO</name>
<keyword evidence="2" id="KW-1185">Reference proteome</keyword>
<organism evidence="1 2">
    <name type="scientific">Flavobacterium silvaticum</name>
    <dbReference type="NCBI Taxonomy" id="1852020"/>
    <lineage>
        <taxon>Bacteria</taxon>
        <taxon>Pseudomonadati</taxon>
        <taxon>Bacteroidota</taxon>
        <taxon>Flavobacteriia</taxon>
        <taxon>Flavobacteriales</taxon>
        <taxon>Flavobacteriaceae</taxon>
        <taxon>Flavobacterium</taxon>
    </lineage>
</organism>
<protein>
    <submittedName>
        <fullName evidence="1">Uncharacterized protein</fullName>
    </submittedName>
</protein>
<proteinExistence type="predicted"/>
<dbReference type="AlphaFoldDB" id="A0A972FTK6"/>